<organism evidence="2 3">
    <name type="scientific">Actinoalloteichus caeruleus DSM 43889</name>
    <dbReference type="NCBI Taxonomy" id="1120930"/>
    <lineage>
        <taxon>Bacteria</taxon>
        <taxon>Bacillati</taxon>
        <taxon>Actinomycetota</taxon>
        <taxon>Actinomycetes</taxon>
        <taxon>Pseudonocardiales</taxon>
        <taxon>Pseudonocardiaceae</taxon>
        <taxon>Actinoalloteichus</taxon>
        <taxon>Actinoalloteichus cyanogriseus</taxon>
    </lineage>
</organism>
<dbReference type="Pfam" id="PF01370">
    <property type="entry name" value="Epimerase"/>
    <property type="match status" value="1"/>
</dbReference>
<gene>
    <name evidence="2" type="ORF">G443_003590</name>
</gene>
<accession>A0ABT1JLD0</accession>
<dbReference type="PANTHER" id="PTHR43245:SF52">
    <property type="entry name" value="NAD-DEPENDENT EPIMERASE_DEHYDRATASE"/>
    <property type="match status" value="1"/>
</dbReference>
<dbReference type="SUPFAM" id="SSF51735">
    <property type="entry name" value="NAD(P)-binding Rossmann-fold domains"/>
    <property type="match status" value="1"/>
</dbReference>
<dbReference type="Proteomes" id="UP000791080">
    <property type="component" value="Unassembled WGS sequence"/>
</dbReference>
<dbReference type="PANTHER" id="PTHR43245">
    <property type="entry name" value="BIFUNCTIONAL POLYMYXIN RESISTANCE PROTEIN ARNA"/>
    <property type="match status" value="1"/>
</dbReference>
<dbReference type="EMBL" id="AUBJ02000001">
    <property type="protein sequence ID" value="MCP2333320.1"/>
    <property type="molecule type" value="Genomic_DNA"/>
</dbReference>
<protein>
    <submittedName>
        <fullName evidence="2">UDP-glucose 4-epimerase</fullName>
    </submittedName>
</protein>
<reference evidence="2 3" key="1">
    <citation type="submission" date="2022-06" db="EMBL/GenBank/DDBJ databases">
        <title>Genomic Encyclopedia of Type Strains, Phase I: the one thousand microbial genomes (KMG-I) project.</title>
        <authorList>
            <person name="Kyrpides N."/>
        </authorList>
    </citation>
    <scope>NUCLEOTIDE SEQUENCE [LARGE SCALE GENOMIC DNA]</scope>
    <source>
        <strain evidence="2 3">DSM 43889</strain>
    </source>
</reference>
<feature type="domain" description="NAD-dependent epimerase/dehydratase" evidence="1">
    <location>
        <begin position="6"/>
        <end position="235"/>
    </location>
</feature>
<keyword evidence="3" id="KW-1185">Reference proteome</keyword>
<proteinExistence type="predicted"/>
<dbReference type="Gene3D" id="3.40.50.720">
    <property type="entry name" value="NAD(P)-binding Rossmann-like Domain"/>
    <property type="match status" value="1"/>
</dbReference>
<dbReference type="InterPro" id="IPR050177">
    <property type="entry name" value="Lipid_A_modif_metabolic_enz"/>
</dbReference>
<dbReference type="InterPro" id="IPR001509">
    <property type="entry name" value="Epimerase_deHydtase"/>
</dbReference>
<name>A0ABT1JLD0_ACTCY</name>
<dbReference type="RefSeq" id="WP_026419601.1">
    <property type="nucleotide sequence ID" value="NZ_AUBJ02000001.1"/>
</dbReference>
<evidence type="ECO:0000313" key="2">
    <source>
        <dbReference type="EMBL" id="MCP2333320.1"/>
    </source>
</evidence>
<dbReference type="InterPro" id="IPR036291">
    <property type="entry name" value="NAD(P)-bd_dom_sf"/>
</dbReference>
<sequence>MTPRVVLVTGVNGFLGAQLAMRLASDPDIERVLCVDIVPPSPEVRRRLGRAEFIRADIRNRLIAKVIAAARVDTVVHTSVSPEPVGGGRALNKELNVIGTMQLLAACQTSPLVRRVVLKSTSAVYGSSPRDPAVFTERTEPRELPSGGYAKDAAEIEGYLRGFARRRPDVVTTTLRFSNFLGPRADTVLSRYFALPAVPVPLGHDPRLQLVHTEDAVAVTRLATLTDLPGVYNVAGEGVLTLTQAVRRAGRLPVVLPRPALRPVGAVLRRVVPLGWPPESGTPDFGQVMDTTSLRENAGFVPRWSTAQVFDDFVQGRGLRPLVDADRLGGGWDRIRSATVPGRR</sequence>
<comment type="caution">
    <text evidence="2">The sequence shown here is derived from an EMBL/GenBank/DDBJ whole genome shotgun (WGS) entry which is preliminary data.</text>
</comment>
<evidence type="ECO:0000259" key="1">
    <source>
        <dbReference type="Pfam" id="PF01370"/>
    </source>
</evidence>
<evidence type="ECO:0000313" key="3">
    <source>
        <dbReference type="Proteomes" id="UP000791080"/>
    </source>
</evidence>